<keyword evidence="2" id="KW-1185">Reference proteome</keyword>
<evidence type="ECO:0000313" key="2">
    <source>
        <dbReference type="Proteomes" id="UP000002035"/>
    </source>
</evidence>
<name>C5FUY5_ARTOC</name>
<organism evidence="1 2">
    <name type="scientific">Arthroderma otae (strain ATCC MYA-4605 / CBS 113480)</name>
    <name type="common">Microsporum canis</name>
    <dbReference type="NCBI Taxonomy" id="554155"/>
    <lineage>
        <taxon>Eukaryota</taxon>
        <taxon>Fungi</taxon>
        <taxon>Dikarya</taxon>
        <taxon>Ascomycota</taxon>
        <taxon>Pezizomycotina</taxon>
        <taxon>Eurotiomycetes</taxon>
        <taxon>Eurotiomycetidae</taxon>
        <taxon>Onygenales</taxon>
        <taxon>Arthrodermataceae</taxon>
        <taxon>Microsporum</taxon>
    </lineage>
</organism>
<dbReference type="VEuPathDB" id="FungiDB:MCYG_06538"/>
<dbReference type="STRING" id="554155.C5FUY5"/>
<dbReference type="Proteomes" id="UP000002035">
    <property type="component" value="Unassembled WGS sequence"/>
</dbReference>
<dbReference type="GeneID" id="9222349"/>
<sequence>MAPPQGELISSAGRLHLGRVWIATSEYTGPLCNTVYPAKMCSRSGQEKFVLKDMPKPIFSSFIEDIRPRLHESPFLRLRFQTSGYSSYQKANTHAGAFCVALLLSCTAMTLFIQVRNAPSSLYAWSNHFPDIKPDNIIRRLLSRFGSLTLKRGCINGMVAGNDNWRGPEGELNKPSDIFPFGAVCIYAMPGQVIFGAGEDFHTRSVGCITSYHSLATQVSIFRDRTGLNERITHDITDTEFKDLIFDDSKLGSSKASDGT</sequence>
<dbReference type="eggNOG" id="KOG0594">
    <property type="taxonomic scope" value="Eukaryota"/>
</dbReference>
<dbReference type="EMBL" id="DS995706">
    <property type="protein sequence ID" value="EEQ33719.1"/>
    <property type="molecule type" value="Genomic_DNA"/>
</dbReference>
<dbReference type="OrthoDB" id="4062651at2759"/>
<dbReference type="HOGENOM" id="CLU_054430_0_0_1"/>
<proteinExistence type="predicted"/>
<protein>
    <submittedName>
        <fullName evidence="1">Uncharacterized protein</fullName>
    </submittedName>
</protein>
<dbReference type="SUPFAM" id="SSF56112">
    <property type="entry name" value="Protein kinase-like (PK-like)"/>
    <property type="match status" value="1"/>
</dbReference>
<dbReference type="InterPro" id="IPR011009">
    <property type="entry name" value="Kinase-like_dom_sf"/>
</dbReference>
<dbReference type="AlphaFoldDB" id="C5FUY5"/>
<dbReference type="OMA" id="WIATSEY"/>
<reference evidence="2" key="1">
    <citation type="journal article" date="2012" name="MBio">
        <title>Comparative genome analysis of Trichophyton rubrum and related dermatophytes reveals candidate genes involved in infection.</title>
        <authorList>
            <person name="Martinez D.A."/>
            <person name="Oliver B.G."/>
            <person name="Graeser Y."/>
            <person name="Goldberg J.M."/>
            <person name="Li W."/>
            <person name="Martinez-Rossi N.M."/>
            <person name="Monod M."/>
            <person name="Shelest E."/>
            <person name="Barton R.C."/>
            <person name="Birch E."/>
            <person name="Brakhage A.A."/>
            <person name="Chen Z."/>
            <person name="Gurr S.J."/>
            <person name="Heiman D."/>
            <person name="Heitman J."/>
            <person name="Kosti I."/>
            <person name="Rossi A."/>
            <person name="Saif S."/>
            <person name="Samalova M."/>
            <person name="Saunders C.W."/>
            <person name="Shea T."/>
            <person name="Summerbell R.C."/>
            <person name="Xu J."/>
            <person name="Young S."/>
            <person name="Zeng Q."/>
            <person name="Birren B.W."/>
            <person name="Cuomo C.A."/>
            <person name="White T.C."/>
        </authorList>
    </citation>
    <scope>NUCLEOTIDE SEQUENCE [LARGE SCALE GENOMIC DNA]</scope>
    <source>
        <strain evidence="2">ATCC MYA-4605 / CBS 113480</strain>
    </source>
</reference>
<accession>C5FUY5</accession>
<gene>
    <name evidence="1" type="ORF">MCYG_06538</name>
</gene>
<evidence type="ECO:0000313" key="1">
    <source>
        <dbReference type="EMBL" id="EEQ33719.1"/>
    </source>
</evidence>
<dbReference type="RefSeq" id="XP_002844574.1">
    <property type="nucleotide sequence ID" value="XM_002844528.1"/>
</dbReference>